<keyword evidence="8" id="KW-1185">Reference proteome</keyword>
<dbReference type="InterPro" id="IPR000571">
    <property type="entry name" value="Znf_CCCH"/>
</dbReference>
<evidence type="ECO:0000256" key="1">
    <source>
        <dbReference type="ARBA" id="ARBA00022723"/>
    </source>
</evidence>
<evidence type="ECO:0000313" key="8">
    <source>
        <dbReference type="Proteomes" id="UP000515908"/>
    </source>
</evidence>
<evidence type="ECO:0000256" key="5">
    <source>
        <dbReference type="SAM" id="MobiDB-lite"/>
    </source>
</evidence>
<protein>
    <recommendedName>
        <fullName evidence="6">C3H1-type domain-containing protein</fullName>
    </recommendedName>
</protein>
<dbReference type="EMBL" id="LR877147">
    <property type="protein sequence ID" value="CAD2214577.1"/>
    <property type="molecule type" value="Genomic_DNA"/>
</dbReference>
<proteinExistence type="predicted"/>
<feature type="zinc finger region" description="C3H1-type" evidence="4">
    <location>
        <begin position="71"/>
        <end position="99"/>
    </location>
</feature>
<evidence type="ECO:0000256" key="2">
    <source>
        <dbReference type="ARBA" id="ARBA00022771"/>
    </source>
</evidence>
<dbReference type="InterPro" id="IPR036855">
    <property type="entry name" value="Znf_CCCH_sf"/>
</dbReference>
<keyword evidence="1 4" id="KW-0479">Metal-binding</keyword>
<feature type="region of interest" description="Disordered" evidence="5">
    <location>
        <begin position="1"/>
        <end position="23"/>
    </location>
</feature>
<gene>
    <name evidence="7" type="ORF">ADEAN_000202800</name>
</gene>
<dbReference type="SUPFAM" id="SSF90229">
    <property type="entry name" value="CCCH zinc finger"/>
    <property type="match status" value="1"/>
</dbReference>
<evidence type="ECO:0000313" key="7">
    <source>
        <dbReference type="EMBL" id="CAD2214577.1"/>
    </source>
</evidence>
<dbReference type="GO" id="GO:0008270">
    <property type="term" value="F:zinc ion binding"/>
    <property type="evidence" value="ECO:0007669"/>
    <property type="project" value="UniProtKB-KW"/>
</dbReference>
<reference evidence="7 8" key="1">
    <citation type="submission" date="2020-08" db="EMBL/GenBank/DDBJ databases">
        <authorList>
            <person name="Newling K."/>
            <person name="Davey J."/>
            <person name="Forrester S."/>
        </authorList>
    </citation>
    <scope>NUCLEOTIDE SEQUENCE [LARGE SCALE GENOMIC DNA]</scope>
    <source>
        <strain evidence="8">Crithidia deanei Carvalho (ATCC PRA-265)</strain>
    </source>
</reference>
<dbReference type="Proteomes" id="UP000515908">
    <property type="component" value="Chromosome 03"/>
</dbReference>
<keyword evidence="2 4" id="KW-0863">Zinc-finger</keyword>
<name>A0A7G2C6Z7_9TRYP</name>
<sequence length="136" mass="15109">MTGGGEDRLLPLLPSNRGGGPQPVGVPPAFPEMDFIAAAPPAAADPVMNISKVLAPYVEDDKPVTHEILYRYRTEWCQDYFIYGQCPDGAHCQKAHHTSELRSEGRNREDFKMLVAAYLRAHETNMGQLRQDVGLE</sequence>
<dbReference type="Gene3D" id="4.10.1000.10">
    <property type="entry name" value="Zinc finger, CCCH-type"/>
    <property type="match status" value="1"/>
</dbReference>
<dbReference type="VEuPathDB" id="TriTrypDB:ADEAN_000202800"/>
<accession>A0A7G2C6Z7</accession>
<dbReference type="AlphaFoldDB" id="A0A7G2C6Z7"/>
<evidence type="ECO:0000256" key="4">
    <source>
        <dbReference type="PROSITE-ProRule" id="PRU00723"/>
    </source>
</evidence>
<organism evidence="7 8">
    <name type="scientific">Angomonas deanei</name>
    <dbReference type="NCBI Taxonomy" id="59799"/>
    <lineage>
        <taxon>Eukaryota</taxon>
        <taxon>Discoba</taxon>
        <taxon>Euglenozoa</taxon>
        <taxon>Kinetoplastea</taxon>
        <taxon>Metakinetoplastina</taxon>
        <taxon>Trypanosomatida</taxon>
        <taxon>Trypanosomatidae</taxon>
        <taxon>Strigomonadinae</taxon>
        <taxon>Angomonas</taxon>
    </lineage>
</organism>
<dbReference type="PROSITE" id="PS50103">
    <property type="entry name" value="ZF_C3H1"/>
    <property type="match status" value="1"/>
</dbReference>
<keyword evidence="3 4" id="KW-0862">Zinc</keyword>
<evidence type="ECO:0000259" key="6">
    <source>
        <dbReference type="PROSITE" id="PS50103"/>
    </source>
</evidence>
<evidence type="ECO:0000256" key="3">
    <source>
        <dbReference type="ARBA" id="ARBA00022833"/>
    </source>
</evidence>
<feature type="domain" description="C3H1-type" evidence="6">
    <location>
        <begin position="71"/>
        <end position="99"/>
    </location>
</feature>